<dbReference type="GO" id="GO:0005737">
    <property type="term" value="C:cytoplasm"/>
    <property type="evidence" value="ECO:0007669"/>
    <property type="project" value="TreeGrafter"/>
</dbReference>
<keyword evidence="3" id="KW-0808">Transferase</keyword>
<dbReference type="InterPro" id="IPR029063">
    <property type="entry name" value="SAM-dependent_MTases_sf"/>
</dbReference>
<keyword evidence="4" id="KW-0949">S-adenosyl-L-methionine</keyword>
<gene>
    <name evidence="13" type="ORF">CLEI1391_LOCUS21314</name>
</gene>
<dbReference type="InterPro" id="IPR008576">
    <property type="entry name" value="MeTrfase_NTM1"/>
</dbReference>
<keyword evidence="12" id="KW-0732">Signal</keyword>
<evidence type="ECO:0000256" key="9">
    <source>
        <dbReference type="ARBA" id="ARBA00047885"/>
    </source>
</evidence>
<dbReference type="EMBL" id="HBFB01037898">
    <property type="protein sequence ID" value="CAD8697127.1"/>
    <property type="molecule type" value="Transcribed_RNA"/>
</dbReference>
<feature type="region of interest" description="Disordered" evidence="11">
    <location>
        <begin position="23"/>
        <end position="58"/>
    </location>
</feature>
<comment type="catalytic activity">
    <reaction evidence="10">
        <text>N-terminal L-alanyl-L-prolyl-L-lysyl-[protein] + 3 S-adenosyl-L-methionine = N-terminal N,N,N-trimethyl-L-alanyl-L-prolyl-L-lysyl-[protein] + 3 S-adenosyl-L-homocysteine + 3 H(+)</text>
        <dbReference type="Rhea" id="RHEA:54712"/>
        <dbReference type="Rhea" id="RHEA-COMP:13785"/>
        <dbReference type="Rhea" id="RHEA-COMP:13971"/>
        <dbReference type="ChEBI" id="CHEBI:15378"/>
        <dbReference type="ChEBI" id="CHEBI:57856"/>
        <dbReference type="ChEBI" id="CHEBI:59789"/>
        <dbReference type="ChEBI" id="CHEBI:138057"/>
        <dbReference type="ChEBI" id="CHEBI:138315"/>
        <dbReference type="EC" id="2.1.1.244"/>
    </reaction>
</comment>
<protein>
    <recommendedName>
        <fullName evidence="6">Alpha N-terminal protein methyltransferase 1</fullName>
        <ecNumber evidence="5">2.1.1.244</ecNumber>
    </recommendedName>
    <alternativeName>
        <fullName evidence="7">X-Pro-Lys N-terminal protein methyltransferase 1</fullName>
    </alternativeName>
</protein>
<feature type="region of interest" description="Disordered" evidence="11">
    <location>
        <begin position="325"/>
        <end position="345"/>
    </location>
</feature>
<evidence type="ECO:0000256" key="12">
    <source>
        <dbReference type="SAM" id="SignalP"/>
    </source>
</evidence>
<feature type="signal peptide" evidence="12">
    <location>
        <begin position="1"/>
        <end position="25"/>
    </location>
</feature>
<evidence type="ECO:0000256" key="2">
    <source>
        <dbReference type="ARBA" id="ARBA00022603"/>
    </source>
</evidence>
<dbReference type="SUPFAM" id="SSF53335">
    <property type="entry name" value="S-adenosyl-L-methionine-dependent methyltransferases"/>
    <property type="match status" value="1"/>
</dbReference>
<dbReference type="PANTHER" id="PTHR12753:SF0">
    <property type="entry name" value="ALPHA N-TERMINAL PROTEIN METHYLTRANSFERASE 1"/>
    <property type="match status" value="1"/>
</dbReference>
<feature type="chain" id="PRO_5031302907" description="Alpha N-terminal protein methyltransferase 1" evidence="12">
    <location>
        <begin position="26"/>
        <end position="345"/>
    </location>
</feature>
<evidence type="ECO:0000256" key="11">
    <source>
        <dbReference type="SAM" id="MobiDB-lite"/>
    </source>
</evidence>
<evidence type="ECO:0000256" key="4">
    <source>
        <dbReference type="ARBA" id="ARBA00022691"/>
    </source>
</evidence>
<accession>A0A7S0X200</accession>
<organism evidence="13">
    <name type="scientific">Chlamydomonas leiostraca</name>
    <dbReference type="NCBI Taxonomy" id="1034604"/>
    <lineage>
        <taxon>Eukaryota</taxon>
        <taxon>Viridiplantae</taxon>
        <taxon>Chlorophyta</taxon>
        <taxon>core chlorophytes</taxon>
        <taxon>Chlorophyceae</taxon>
        <taxon>CS clade</taxon>
        <taxon>Chlamydomonadales</taxon>
        <taxon>Chlamydomonadaceae</taxon>
        <taxon>Chlamydomonas</taxon>
    </lineage>
</organism>
<comment type="catalytic activity">
    <reaction evidence="8">
        <text>N-terminal L-seryl-L-prolyl-L-lysyl-[protein] + 3 S-adenosyl-L-methionine = N-terminal N,N,N-trimethyl-L-seryl-L-prolyl-L-lysyl-[protein] + 3 S-adenosyl-L-homocysteine + 3 H(+)</text>
        <dbReference type="Rhea" id="RHEA:54724"/>
        <dbReference type="Rhea" id="RHEA-COMP:13789"/>
        <dbReference type="Rhea" id="RHEA-COMP:13973"/>
        <dbReference type="ChEBI" id="CHEBI:15378"/>
        <dbReference type="ChEBI" id="CHEBI:57856"/>
        <dbReference type="ChEBI" id="CHEBI:59789"/>
        <dbReference type="ChEBI" id="CHEBI:138061"/>
        <dbReference type="ChEBI" id="CHEBI:138317"/>
        <dbReference type="EC" id="2.1.1.244"/>
    </reaction>
</comment>
<evidence type="ECO:0000256" key="8">
    <source>
        <dbReference type="ARBA" id="ARBA00047306"/>
    </source>
</evidence>
<dbReference type="PANTHER" id="PTHR12753">
    <property type="entry name" value="AD-003 - RELATED"/>
    <property type="match status" value="1"/>
</dbReference>
<evidence type="ECO:0000313" key="13">
    <source>
        <dbReference type="EMBL" id="CAD8697127.1"/>
    </source>
</evidence>
<dbReference type="Pfam" id="PF05891">
    <property type="entry name" value="Methyltransf_PK"/>
    <property type="match status" value="1"/>
</dbReference>
<sequence length="345" mass="38395">MISALAAAVVIIAIITTRLLQPSAGGSGTVETKEDKAWQPLPPKDAPKKGTRLNPEEAGYSTDGQVYKSLYTLWQAEQHSMEEWYDRSVAWWDKQDPTNDGVMLGSGHLHDADIRESRALLEKTYSWWEAGKLAEHGHTWAALDAGAGIGRVTKALLLHLFGRVDLVEPSAAMMAQAQADLGSSAHWPGTPEGHKVEELMQMGLQEALFQPFRYHVVWVQECLMYLSDEDVVKFFVKARMGLEHNGVFFVKERVAARGFQVDRGQARVTRSRHLLERLFGTAELMVLDHAAAAAVPRGAHGVHMWTLTRAPPKSNPRQQEFDAAYAAGRVRKPEPSEQDLGWLPE</sequence>
<dbReference type="GO" id="GO:0032259">
    <property type="term" value="P:methylation"/>
    <property type="evidence" value="ECO:0007669"/>
    <property type="project" value="UniProtKB-KW"/>
</dbReference>
<dbReference type="EC" id="2.1.1.244" evidence="5"/>
<evidence type="ECO:0000256" key="7">
    <source>
        <dbReference type="ARBA" id="ARBA00043129"/>
    </source>
</evidence>
<dbReference type="GO" id="GO:0071885">
    <property type="term" value="F:N-terminal protein N-methyltransferase activity"/>
    <property type="evidence" value="ECO:0007669"/>
    <property type="project" value="UniProtKB-EC"/>
</dbReference>
<reference evidence="13" key="1">
    <citation type="submission" date="2021-01" db="EMBL/GenBank/DDBJ databases">
        <authorList>
            <person name="Corre E."/>
            <person name="Pelletier E."/>
            <person name="Niang G."/>
            <person name="Scheremetjew M."/>
            <person name="Finn R."/>
            <person name="Kale V."/>
            <person name="Holt S."/>
            <person name="Cochrane G."/>
            <person name="Meng A."/>
            <person name="Brown T."/>
            <person name="Cohen L."/>
        </authorList>
    </citation>
    <scope>NUCLEOTIDE SEQUENCE</scope>
    <source>
        <strain evidence="13">SAG 11-49</strain>
    </source>
</reference>
<dbReference type="AlphaFoldDB" id="A0A7S0X200"/>
<comment type="catalytic activity">
    <reaction evidence="9">
        <text>N-terminal L-prolyl-L-prolyl-L-lysyl-[protein] + 2 S-adenosyl-L-methionine = N-terminal N,N-dimethyl-L-prolyl-L-prolyl-L-lysyl-[protein] + 2 S-adenosyl-L-homocysteine + 2 H(+)</text>
        <dbReference type="Rhea" id="RHEA:54736"/>
        <dbReference type="Rhea" id="RHEA-COMP:13787"/>
        <dbReference type="Rhea" id="RHEA-COMP:13974"/>
        <dbReference type="ChEBI" id="CHEBI:15378"/>
        <dbReference type="ChEBI" id="CHEBI:57856"/>
        <dbReference type="ChEBI" id="CHEBI:59789"/>
        <dbReference type="ChEBI" id="CHEBI:138059"/>
        <dbReference type="ChEBI" id="CHEBI:138318"/>
        <dbReference type="EC" id="2.1.1.244"/>
    </reaction>
</comment>
<name>A0A7S0X200_9CHLO</name>
<keyword evidence="2" id="KW-0489">Methyltransferase</keyword>
<evidence type="ECO:0000256" key="5">
    <source>
        <dbReference type="ARBA" id="ARBA00039112"/>
    </source>
</evidence>
<proteinExistence type="inferred from homology"/>
<evidence type="ECO:0000256" key="10">
    <source>
        <dbReference type="ARBA" id="ARBA00048167"/>
    </source>
</evidence>
<evidence type="ECO:0000256" key="3">
    <source>
        <dbReference type="ARBA" id="ARBA00022679"/>
    </source>
</evidence>
<evidence type="ECO:0000256" key="6">
    <source>
        <dbReference type="ARBA" id="ARBA00039449"/>
    </source>
</evidence>
<comment type="similarity">
    <text evidence="1">Belongs to the methyltransferase superfamily. NTM1 family.</text>
</comment>
<evidence type="ECO:0000256" key="1">
    <source>
        <dbReference type="ARBA" id="ARBA00009059"/>
    </source>
</evidence>
<dbReference type="Gene3D" id="3.40.50.150">
    <property type="entry name" value="Vaccinia Virus protein VP39"/>
    <property type="match status" value="1"/>
</dbReference>